<reference evidence="2" key="1">
    <citation type="journal article" date="2023" name="Plant J.">
        <title>The genome of the king protea, Protea cynaroides.</title>
        <authorList>
            <person name="Chang J."/>
            <person name="Duong T.A."/>
            <person name="Schoeman C."/>
            <person name="Ma X."/>
            <person name="Roodt D."/>
            <person name="Barker N."/>
            <person name="Li Z."/>
            <person name="Van de Peer Y."/>
            <person name="Mizrachi E."/>
        </authorList>
    </citation>
    <scope>NUCLEOTIDE SEQUENCE</scope>
    <source>
        <tissue evidence="2">Young leaves</tissue>
    </source>
</reference>
<sequence length="229" mass="26164">MEQVIDLAQVTLYWLLLNALVLFWRSDSCTFRFEALKGFRHWNKSLGYRRRNQPLAKVAAQPGYSNVMQHFFGLTKKDLRKGVAGSDALIYGQFLNEKFRYDRGEAKSARSMQCVRALTLCILWEILFATGGLATRAYLVPGPATFIQTQITYEFSGYGAAHPPFGLLQDIPDVEGFEISRDRFTMGSTREAQMAALMWDDQIVALFIPCRVPTTTEAYDRWYRFGLPS</sequence>
<evidence type="ECO:0000313" key="2">
    <source>
        <dbReference type="EMBL" id="KAJ4965430.1"/>
    </source>
</evidence>
<proteinExistence type="predicted"/>
<dbReference type="Proteomes" id="UP001141806">
    <property type="component" value="Unassembled WGS sequence"/>
</dbReference>
<name>A0A9Q0QMS6_9MAGN</name>
<keyword evidence="3" id="KW-1185">Reference proteome</keyword>
<keyword evidence="1" id="KW-0812">Transmembrane</keyword>
<accession>A0A9Q0QMS6</accession>
<comment type="caution">
    <text evidence="2">The sequence shown here is derived from an EMBL/GenBank/DDBJ whole genome shotgun (WGS) entry which is preliminary data.</text>
</comment>
<gene>
    <name evidence="2" type="ORF">NE237_017279</name>
</gene>
<dbReference type="EMBL" id="JAMYWD010000007">
    <property type="protein sequence ID" value="KAJ4965430.1"/>
    <property type="molecule type" value="Genomic_DNA"/>
</dbReference>
<evidence type="ECO:0000313" key="3">
    <source>
        <dbReference type="Proteomes" id="UP001141806"/>
    </source>
</evidence>
<keyword evidence="1" id="KW-1133">Transmembrane helix</keyword>
<dbReference type="AlphaFoldDB" id="A0A9Q0QMS6"/>
<keyword evidence="1" id="KW-0472">Membrane</keyword>
<feature type="transmembrane region" description="Helical" evidence="1">
    <location>
        <begin position="117"/>
        <end position="139"/>
    </location>
</feature>
<organism evidence="2 3">
    <name type="scientific">Protea cynaroides</name>
    <dbReference type="NCBI Taxonomy" id="273540"/>
    <lineage>
        <taxon>Eukaryota</taxon>
        <taxon>Viridiplantae</taxon>
        <taxon>Streptophyta</taxon>
        <taxon>Embryophyta</taxon>
        <taxon>Tracheophyta</taxon>
        <taxon>Spermatophyta</taxon>
        <taxon>Magnoliopsida</taxon>
        <taxon>Proteales</taxon>
        <taxon>Proteaceae</taxon>
        <taxon>Protea</taxon>
    </lineage>
</organism>
<evidence type="ECO:0000256" key="1">
    <source>
        <dbReference type="SAM" id="Phobius"/>
    </source>
</evidence>
<feature type="transmembrane region" description="Helical" evidence="1">
    <location>
        <begin position="6"/>
        <end position="24"/>
    </location>
</feature>
<protein>
    <submittedName>
        <fullName evidence="2">Uncharacterized protein</fullName>
    </submittedName>
</protein>